<dbReference type="GO" id="GO:1902600">
    <property type="term" value="P:proton transmembrane transport"/>
    <property type="evidence" value="ECO:0007669"/>
    <property type="project" value="InterPro"/>
</dbReference>
<evidence type="ECO:0000256" key="4">
    <source>
        <dbReference type="ARBA" id="ARBA00022692"/>
    </source>
</evidence>
<feature type="transmembrane region" description="Helical" evidence="10">
    <location>
        <begin position="258"/>
        <end position="280"/>
    </location>
</feature>
<dbReference type="Gene3D" id="1.20.1530.20">
    <property type="match status" value="1"/>
</dbReference>
<protein>
    <submittedName>
        <fullName evidence="12">Cation/H+ exchanger</fullName>
    </submittedName>
</protein>
<evidence type="ECO:0000256" key="3">
    <source>
        <dbReference type="ARBA" id="ARBA00022538"/>
    </source>
</evidence>
<keyword evidence="5" id="KW-0630">Potassium</keyword>
<dbReference type="GO" id="GO:0012505">
    <property type="term" value="C:endomembrane system"/>
    <property type="evidence" value="ECO:0007669"/>
    <property type="project" value="TreeGrafter"/>
</dbReference>
<dbReference type="GO" id="GO:0006813">
    <property type="term" value="P:potassium ion transport"/>
    <property type="evidence" value="ECO:0007669"/>
    <property type="project" value="UniProtKB-KW"/>
</dbReference>
<comment type="subcellular location">
    <subcellularLocation>
        <location evidence="1">Membrane</location>
        <topology evidence="1">Multi-pass membrane protein</topology>
    </subcellularLocation>
</comment>
<dbReference type="GO" id="GO:0006885">
    <property type="term" value="P:regulation of pH"/>
    <property type="evidence" value="ECO:0007669"/>
    <property type="project" value="TreeGrafter"/>
</dbReference>
<sequence>MDEGTESEHQLEMPNENRTFVCQDRYAISHMGTAIWSGCHPLDYATPLLLTQLTLITVMSNLVNFCLKPLAQSSMVSQILLHSLEFLARLSESVRKVLFPARGSLSIETMATFGLMYFLFAVGVKMDPGMMKRPGKKAGVVGASIFFISLAVSIAVAFILIKCININKSLASALPLVAGCQALSAFPVISCLLTELKILNNELGRLAISSTIGPKMDVCSIAFKVVVDHQHMLNAKGINELIVYNQWQENEVLSDEDFSIVVLSLVTITAFITPLIKFLYAPSGNPLPIKRRTIQHARPNTQLKIVVCIHNQDNIPTEIDLLDILHATEESPLSVMAILLIELTSLRSDHITNAFRQFEDKNQTVVMVKTYTAISYFETVHNDIVEVALDNSANIIIMPFHQQ</sequence>
<proteinExistence type="inferred from homology"/>
<keyword evidence="4 10" id="KW-0812">Transmembrane</keyword>
<keyword evidence="8 10" id="KW-0472">Membrane</keyword>
<evidence type="ECO:0000256" key="2">
    <source>
        <dbReference type="ARBA" id="ARBA00022448"/>
    </source>
</evidence>
<keyword evidence="3" id="KW-0633">Potassium transport</keyword>
<dbReference type="EMBL" id="JBAMMX010000009">
    <property type="protein sequence ID" value="KAK6932950.1"/>
    <property type="molecule type" value="Genomic_DNA"/>
</dbReference>
<comment type="caution">
    <text evidence="12">The sequence shown here is derived from an EMBL/GenBank/DDBJ whole genome shotgun (WGS) entry which is preliminary data.</text>
</comment>
<evidence type="ECO:0000256" key="5">
    <source>
        <dbReference type="ARBA" id="ARBA00022958"/>
    </source>
</evidence>
<feature type="transmembrane region" description="Helical" evidence="10">
    <location>
        <begin position="105"/>
        <end position="126"/>
    </location>
</feature>
<evidence type="ECO:0000256" key="1">
    <source>
        <dbReference type="ARBA" id="ARBA00004141"/>
    </source>
</evidence>
<organism evidence="12 13">
    <name type="scientific">Dillenia turbinata</name>
    <dbReference type="NCBI Taxonomy" id="194707"/>
    <lineage>
        <taxon>Eukaryota</taxon>
        <taxon>Viridiplantae</taxon>
        <taxon>Streptophyta</taxon>
        <taxon>Embryophyta</taxon>
        <taxon>Tracheophyta</taxon>
        <taxon>Spermatophyta</taxon>
        <taxon>Magnoliopsida</taxon>
        <taxon>eudicotyledons</taxon>
        <taxon>Gunneridae</taxon>
        <taxon>Pentapetalae</taxon>
        <taxon>Dilleniales</taxon>
        <taxon>Dilleniaceae</taxon>
        <taxon>Dillenia</taxon>
    </lineage>
</organism>
<evidence type="ECO:0000256" key="7">
    <source>
        <dbReference type="ARBA" id="ARBA00023065"/>
    </source>
</evidence>
<keyword evidence="6 10" id="KW-1133">Transmembrane helix</keyword>
<dbReference type="AlphaFoldDB" id="A0AAN8VEU8"/>
<feature type="transmembrane region" description="Helical" evidence="10">
    <location>
        <begin position="173"/>
        <end position="196"/>
    </location>
</feature>
<dbReference type="Pfam" id="PF00999">
    <property type="entry name" value="Na_H_Exchanger"/>
    <property type="match status" value="1"/>
</dbReference>
<dbReference type="Proteomes" id="UP001370490">
    <property type="component" value="Unassembled WGS sequence"/>
</dbReference>
<keyword evidence="2" id="KW-0813">Transport</keyword>
<keyword evidence="13" id="KW-1185">Reference proteome</keyword>
<accession>A0AAN8VEU8</accession>
<comment type="similarity">
    <text evidence="9">Belongs to the monovalent cation:proton antiporter 2 (CPA2) transporter (TC 2.A.37) family. CHX (TC 2.A.37.4) subfamily.</text>
</comment>
<evidence type="ECO:0000256" key="6">
    <source>
        <dbReference type="ARBA" id="ARBA00022989"/>
    </source>
</evidence>
<gene>
    <name evidence="12" type="ORF">RJ641_035844</name>
</gene>
<evidence type="ECO:0000256" key="10">
    <source>
        <dbReference type="SAM" id="Phobius"/>
    </source>
</evidence>
<dbReference type="InterPro" id="IPR050794">
    <property type="entry name" value="CPA2_transporter"/>
</dbReference>
<evidence type="ECO:0000256" key="8">
    <source>
        <dbReference type="ARBA" id="ARBA00023136"/>
    </source>
</evidence>
<dbReference type="GO" id="GO:0016020">
    <property type="term" value="C:membrane"/>
    <property type="evidence" value="ECO:0007669"/>
    <property type="project" value="UniProtKB-SubCell"/>
</dbReference>
<dbReference type="InterPro" id="IPR006153">
    <property type="entry name" value="Cation/H_exchanger_TM"/>
</dbReference>
<reference evidence="12 13" key="1">
    <citation type="submission" date="2023-12" db="EMBL/GenBank/DDBJ databases">
        <title>A high-quality genome assembly for Dillenia turbinata (Dilleniales).</title>
        <authorList>
            <person name="Chanderbali A."/>
        </authorList>
    </citation>
    <scope>NUCLEOTIDE SEQUENCE [LARGE SCALE GENOMIC DNA]</scope>
    <source>
        <strain evidence="12">LSX21</strain>
        <tissue evidence="12">Leaf</tissue>
    </source>
</reference>
<feature type="domain" description="Cation/H+ exchanger transmembrane" evidence="11">
    <location>
        <begin position="102"/>
        <end position="210"/>
    </location>
</feature>
<dbReference type="GO" id="GO:0015297">
    <property type="term" value="F:antiporter activity"/>
    <property type="evidence" value="ECO:0007669"/>
    <property type="project" value="InterPro"/>
</dbReference>
<evidence type="ECO:0000313" key="12">
    <source>
        <dbReference type="EMBL" id="KAK6932950.1"/>
    </source>
</evidence>
<dbReference type="InterPro" id="IPR038770">
    <property type="entry name" value="Na+/solute_symporter_sf"/>
</dbReference>
<evidence type="ECO:0000313" key="13">
    <source>
        <dbReference type="Proteomes" id="UP001370490"/>
    </source>
</evidence>
<dbReference type="PANTHER" id="PTHR32468">
    <property type="entry name" value="CATION/H + ANTIPORTER"/>
    <property type="match status" value="1"/>
</dbReference>
<dbReference type="PANTHER" id="PTHR32468:SF35">
    <property type="entry name" value="CATION_H+ EXCHANGER DOMAIN-CONTAINING PROTEIN"/>
    <property type="match status" value="1"/>
</dbReference>
<keyword evidence="7" id="KW-0406">Ion transport</keyword>
<name>A0AAN8VEU8_9MAGN</name>
<feature type="transmembrane region" description="Helical" evidence="10">
    <location>
        <begin position="138"/>
        <end position="161"/>
    </location>
</feature>
<evidence type="ECO:0000259" key="11">
    <source>
        <dbReference type="Pfam" id="PF00999"/>
    </source>
</evidence>
<evidence type="ECO:0000256" key="9">
    <source>
        <dbReference type="ARBA" id="ARBA00038341"/>
    </source>
</evidence>